<name>A0ABN8IIS8_9NEOP</name>
<evidence type="ECO:0000313" key="4">
    <source>
        <dbReference type="Proteomes" id="UP000837857"/>
    </source>
</evidence>
<evidence type="ECO:0000256" key="1">
    <source>
        <dbReference type="SAM" id="MobiDB-lite"/>
    </source>
</evidence>
<evidence type="ECO:0000313" key="3">
    <source>
        <dbReference type="EMBL" id="CAH2056947.1"/>
    </source>
</evidence>
<protein>
    <submittedName>
        <fullName evidence="3">Uncharacterized protein</fullName>
    </submittedName>
</protein>
<feature type="chain" id="PRO_5045353456" evidence="2">
    <location>
        <begin position="22"/>
        <end position="244"/>
    </location>
</feature>
<evidence type="ECO:0000256" key="2">
    <source>
        <dbReference type="SAM" id="SignalP"/>
    </source>
</evidence>
<sequence>MDVKLLIFLVALLFLAKPGNAEFGYNKVMPKTPEELETLGLKCIPGRTVVRMQAAHEEKLKDDETEEDDEEVATDTRRTHMNHPPKDESCKICVCSVEGKDEYCSRRPAMNVNECIRMSMLNESFNNNIPFEHERSLSFRIRRVGDDKDSSECVPLLSEYTDCSEANICSGCRRCSCTIEGLWSCQTVNDCPRNGDADLDDIDTISNAYEVLFNELGTKQKSKIVPSPKPTEGSHLLGYLIAIP</sequence>
<proteinExistence type="predicted"/>
<dbReference type="Proteomes" id="UP000837857">
    <property type="component" value="Chromosome 24"/>
</dbReference>
<organism evidence="3 4">
    <name type="scientific">Iphiclides podalirius</name>
    <name type="common">scarce swallowtail</name>
    <dbReference type="NCBI Taxonomy" id="110791"/>
    <lineage>
        <taxon>Eukaryota</taxon>
        <taxon>Metazoa</taxon>
        <taxon>Ecdysozoa</taxon>
        <taxon>Arthropoda</taxon>
        <taxon>Hexapoda</taxon>
        <taxon>Insecta</taxon>
        <taxon>Pterygota</taxon>
        <taxon>Neoptera</taxon>
        <taxon>Endopterygota</taxon>
        <taxon>Lepidoptera</taxon>
        <taxon>Glossata</taxon>
        <taxon>Ditrysia</taxon>
        <taxon>Papilionoidea</taxon>
        <taxon>Papilionidae</taxon>
        <taxon>Papilioninae</taxon>
        <taxon>Iphiclides</taxon>
    </lineage>
</organism>
<feature type="compositionally biased region" description="Acidic residues" evidence="1">
    <location>
        <begin position="63"/>
        <end position="73"/>
    </location>
</feature>
<dbReference type="EMBL" id="OW152836">
    <property type="protein sequence ID" value="CAH2056947.1"/>
    <property type="molecule type" value="Genomic_DNA"/>
</dbReference>
<feature type="region of interest" description="Disordered" evidence="1">
    <location>
        <begin position="57"/>
        <end position="81"/>
    </location>
</feature>
<reference evidence="3" key="1">
    <citation type="submission" date="2022-03" db="EMBL/GenBank/DDBJ databases">
        <authorList>
            <person name="Martin H S."/>
        </authorList>
    </citation>
    <scope>NUCLEOTIDE SEQUENCE</scope>
</reference>
<keyword evidence="2" id="KW-0732">Signal</keyword>
<keyword evidence="4" id="KW-1185">Reference proteome</keyword>
<gene>
    <name evidence="3" type="ORF">IPOD504_LOCUS9883</name>
</gene>
<accession>A0ABN8IIS8</accession>
<feature type="signal peptide" evidence="2">
    <location>
        <begin position="1"/>
        <end position="21"/>
    </location>
</feature>
<feature type="non-terminal residue" evidence="3">
    <location>
        <position position="244"/>
    </location>
</feature>